<evidence type="ECO:0000313" key="2">
    <source>
        <dbReference type="EMBL" id="MTI28376.1"/>
    </source>
</evidence>
<comment type="caution">
    <text evidence="2">The sequence shown here is derived from an EMBL/GenBank/DDBJ whole genome shotgun (WGS) entry which is preliminary data.</text>
</comment>
<dbReference type="EMBL" id="SMLW01000662">
    <property type="protein sequence ID" value="MTI28376.1"/>
    <property type="molecule type" value="Genomic_DNA"/>
</dbReference>
<gene>
    <name evidence="2" type="ORF">E1163_25690</name>
</gene>
<organism evidence="2 3">
    <name type="scientific">Fulvivirga kasyanovii</name>
    <dbReference type="NCBI Taxonomy" id="396812"/>
    <lineage>
        <taxon>Bacteria</taxon>
        <taxon>Pseudomonadati</taxon>
        <taxon>Bacteroidota</taxon>
        <taxon>Cytophagia</taxon>
        <taxon>Cytophagales</taxon>
        <taxon>Fulvivirgaceae</taxon>
        <taxon>Fulvivirga</taxon>
    </lineage>
</organism>
<dbReference type="RefSeq" id="WP_155175832.1">
    <property type="nucleotide sequence ID" value="NZ_BAAAFL010000017.1"/>
</dbReference>
<feature type="region of interest" description="Disordered" evidence="1">
    <location>
        <begin position="54"/>
        <end position="83"/>
    </location>
</feature>
<feature type="compositionally biased region" description="Basic and acidic residues" evidence="1">
    <location>
        <begin position="54"/>
        <end position="81"/>
    </location>
</feature>
<proteinExistence type="predicted"/>
<dbReference type="Proteomes" id="UP000798808">
    <property type="component" value="Unassembled WGS sequence"/>
</dbReference>
<evidence type="ECO:0000313" key="3">
    <source>
        <dbReference type="Proteomes" id="UP000798808"/>
    </source>
</evidence>
<sequence length="162" mass="18469">MLQFVRNKNLVIAILVLFVSTGAIRIACGMGSCFCIEEVSCPPLADVHEVKQHNHNKKSDLSKPHRGNEDHHTKSDSEDKGGCCPTQKCCDSISQIYLYKKAGEFSLIDLGQKELKVFVSNELWTAYSTYLLNTNHWIKWIRLKAPPFKNINIRIFIQSFLN</sequence>
<protein>
    <submittedName>
        <fullName evidence="2">Uncharacterized protein</fullName>
    </submittedName>
</protein>
<name>A0ABW9RXF6_9BACT</name>
<accession>A0ABW9RXF6</accession>
<keyword evidence="3" id="KW-1185">Reference proteome</keyword>
<reference evidence="2 3" key="1">
    <citation type="submission" date="2019-02" db="EMBL/GenBank/DDBJ databases">
        <authorList>
            <person name="Goldberg S.R."/>
            <person name="Haltli B.A."/>
            <person name="Correa H."/>
            <person name="Russell K.G."/>
        </authorList>
    </citation>
    <scope>NUCLEOTIDE SEQUENCE [LARGE SCALE GENOMIC DNA]</scope>
    <source>
        <strain evidence="2 3">JCM 16186</strain>
    </source>
</reference>
<evidence type="ECO:0000256" key="1">
    <source>
        <dbReference type="SAM" id="MobiDB-lite"/>
    </source>
</evidence>